<protein>
    <recommendedName>
        <fullName evidence="3">Alcohol dehydrogenase-like N-terminal domain-containing protein</fullName>
    </recommendedName>
</protein>
<dbReference type="Gene3D" id="3.90.180.10">
    <property type="entry name" value="Medium-chain alcohol dehydrogenases, catalytic domain"/>
    <property type="match status" value="1"/>
</dbReference>
<sequence length="178" mass="19165">MSAPGPSLQQTLKPQSGPGELLIRVHSITLNPVEALYVFNQIGSTGRAVGSEFAGTVVESKSSNIKPGQRVAGLVQGANSVNDRPGAASKRHFDALLRKDGPYQYDALVDYRDADWAEQVGLHLGRKHKDGTWSSEGVTVDQDMYGAVWEALGVDIQYQNLLVSASGEARSFAVAFYD</sequence>
<dbReference type="Pfam" id="PF08240">
    <property type="entry name" value="ADH_N"/>
    <property type="match status" value="1"/>
</dbReference>
<gene>
    <name evidence="4" type="ORF">B0H63DRAFT_518127</name>
</gene>
<keyword evidence="2" id="KW-0560">Oxidoreductase</keyword>
<comment type="caution">
    <text evidence="4">The sequence shown here is derived from an EMBL/GenBank/DDBJ whole genome shotgun (WGS) entry which is preliminary data.</text>
</comment>
<feature type="domain" description="Alcohol dehydrogenase-like N-terminal" evidence="3">
    <location>
        <begin position="17"/>
        <end position="72"/>
    </location>
</feature>
<accession>A0AAE0P897</accession>
<dbReference type="SUPFAM" id="SSF50129">
    <property type="entry name" value="GroES-like"/>
    <property type="match status" value="1"/>
</dbReference>
<dbReference type="InterPro" id="IPR013154">
    <property type="entry name" value="ADH-like_N"/>
</dbReference>
<dbReference type="AlphaFoldDB" id="A0AAE0P897"/>
<evidence type="ECO:0000313" key="4">
    <source>
        <dbReference type="EMBL" id="KAK3395057.1"/>
    </source>
</evidence>
<name>A0AAE0P897_9PEZI</name>
<dbReference type="PANTHER" id="PTHR45348:SF7">
    <property type="entry name" value="ZINC BINDING OXIDOREDUCTASE, PUTATIVE-RELATED"/>
    <property type="match status" value="1"/>
</dbReference>
<comment type="similarity">
    <text evidence="1">Belongs to the zinc-containing alcohol dehydrogenase family.</text>
</comment>
<organism evidence="4 5">
    <name type="scientific">Podospora didyma</name>
    <dbReference type="NCBI Taxonomy" id="330526"/>
    <lineage>
        <taxon>Eukaryota</taxon>
        <taxon>Fungi</taxon>
        <taxon>Dikarya</taxon>
        <taxon>Ascomycota</taxon>
        <taxon>Pezizomycotina</taxon>
        <taxon>Sordariomycetes</taxon>
        <taxon>Sordariomycetidae</taxon>
        <taxon>Sordariales</taxon>
        <taxon>Podosporaceae</taxon>
        <taxon>Podospora</taxon>
    </lineage>
</organism>
<dbReference type="PANTHER" id="PTHR45348">
    <property type="entry name" value="HYPOTHETICAL OXIDOREDUCTASE (EUROFUNG)"/>
    <property type="match status" value="1"/>
</dbReference>
<keyword evidence="5" id="KW-1185">Reference proteome</keyword>
<evidence type="ECO:0000256" key="2">
    <source>
        <dbReference type="ARBA" id="ARBA00023002"/>
    </source>
</evidence>
<evidence type="ECO:0000313" key="5">
    <source>
        <dbReference type="Proteomes" id="UP001285441"/>
    </source>
</evidence>
<dbReference type="EMBL" id="JAULSW010000001">
    <property type="protein sequence ID" value="KAK3395057.1"/>
    <property type="molecule type" value="Genomic_DNA"/>
</dbReference>
<reference evidence="4" key="2">
    <citation type="submission" date="2023-06" db="EMBL/GenBank/DDBJ databases">
        <authorList>
            <consortium name="Lawrence Berkeley National Laboratory"/>
            <person name="Haridas S."/>
            <person name="Hensen N."/>
            <person name="Bonometti L."/>
            <person name="Westerberg I."/>
            <person name="Brannstrom I.O."/>
            <person name="Guillou S."/>
            <person name="Cros-Aarteil S."/>
            <person name="Calhoun S."/>
            <person name="Kuo A."/>
            <person name="Mondo S."/>
            <person name="Pangilinan J."/>
            <person name="Riley R."/>
            <person name="LaButti K."/>
            <person name="Andreopoulos B."/>
            <person name="Lipzen A."/>
            <person name="Chen C."/>
            <person name="Yanf M."/>
            <person name="Daum C."/>
            <person name="Ng V."/>
            <person name="Clum A."/>
            <person name="Steindorff A."/>
            <person name="Ohm R."/>
            <person name="Martin F."/>
            <person name="Silar P."/>
            <person name="Natvig D."/>
            <person name="Lalanne C."/>
            <person name="Gautier V."/>
            <person name="Ament-velasquez S.L."/>
            <person name="Kruys A."/>
            <person name="Hutchinson M.I."/>
            <person name="Powell A.J."/>
            <person name="Barry K."/>
            <person name="Miller A.N."/>
            <person name="Grigoriev I.V."/>
            <person name="Debuchy R."/>
            <person name="Gladieux P."/>
            <person name="Thoren M.H."/>
            <person name="Johannesson H."/>
        </authorList>
    </citation>
    <scope>NUCLEOTIDE SEQUENCE</scope>
    <source>
        <strain evidence="4">CBS 232.78</strain>
    </source>
</reference>
<dbReference type="InterPro" id="IPR047122">
    <property type="entry name" value="Trans-enoyl_RdTase-like"/>
</dbReference>
<reference evidence="4" key="1">
    <citation type="journal article" date="2023" name="Mol. Phylogenet. Evol.">
        <title>Genome-scale phylogeny and comparative genomics of the fungal order Sordariales.</title>
        <authorList>
            <person name="Hensen N."/>
            <person name="Bonometti L."/>
            <person name="Westerberg I."/>
            <person name="Brannstrom I.O."/>
            <person name="Guillou S."/>
            <person name="Cros-Aarteil S."/>
            <person name="Calhoun S."/>
            <person name="Haridas S."/>
            <person name="Kuo A."/>
            <person name="Mondo S."/>
            <person name="Pangilinan J."/>
            <person name="Riley R."/>
            <person name="LaButti K."/>
            <person name="Andreopoulos B."/>
            <person name="Lipzen A."/>
            <person name="Chen C."/>
            <person name="Yan M."/>
            <person name="Daum C."/>
            <person name="Ng V."/>
            <person name="Clum A."/>
            <person name="Steindorff A."/>
            <person name="Ohm R.A."/>
            <person name="Martin F."/>
            <person name="Silar P."/>
            <person name="Natvig D.O."/>
            <person name="Lalanne C."/>
            <person name="Gautier V."/>
            <person name="Ament-Velasquez S.L."/>
            <person name="Kruys A."/>
            <person name="Hutchinson M.I."/>
            <person name="Powell A.J."/>
            <person name="Barry K."/>
            <person name="Miller A.N."/>
            <person name="Grigoriev I.V."/>
            <person name="Debuchy R."/>
            <person name="Gladieux P."/>
            <person name="Hiltunen Thoren M."/>
            <person name="Johannesson H."/>
        </authorList>
    </citation>
    <scope>NUCLEOTIDE SEQUENCE</scope>
    <source>
        <strain evidence="4">CBS 232.78</strain>
    </source>
</reference>
<proteinExistence type="inferred from homology"/>
<dbReference type="InterPro" id="IPR011032">
    <property type="entry name" value="GroES-like_sf"/>
</dbReference>
<evidence type="ECO:0000259" key="3">
    <source>
        <dbReference type="Pfam" id="PF08240"/>
    </source>
</evidence>
<evidence type="ECO:0000256" key="1">
    <source>
        <dbReference type="ARBA" id="ARBA00008072"/>
    </source>
</evidence>
<dbReference type="GO" id="GO:0016651">
    <property type="term" value="F:oxidoreductase activity, acting on NAD(P)H"/>
    <property type="evidence" value="ECO:0007669"/>
    <property type="project" value="InterPro"/>
</dbReference>
<dbReference type="Proteomes" id="UP001285441">
    <property type="component" value="Unassembled WGS sequence"/>
</dbReference>